<name>A0A835ZCJ5_9STRA</name>
<sequence length="140" mass="14898">PVNQGGYGAIPWGGAAKFIEPSAMWLWTQNNARFSAPPATIDFSTLITNSSQDDQQAVIHILVDNDAVIYLNDIKVGSASMGFSNQDYNKLPVSIPWGTSTLRIRAMNTGQGPAGLIVAVVDAASGTTLVKTDPSSWVFN</sequence>
<reference evidence="1" key="1">
    <citation type="submission" date="2021-02" db="EMBL/GenBank/DDBJ databases">
        <title>First Annotated Genome of the Yellow-green Alga Tribonema minus.</title>
        <authorList>
            <person name="Mahan K.M."/>
        </authorList>
    </citation>
    <scope>NUCLEOTIDE SEQUENCE</scope>
    <source>
        <strain evidence="1">UTEX B ZZ1240</strain>
    </source>
</reference>
<dbReference type="Proteomes" id="UP000664859">
    <property type="component" value="Unassembled WGS sequence"/>
</dbReference>
<dbReference type="EMBL" id="JAFCMP010000112">
    <property type="protein sequence ID" value="KAG5186483.1"/>
    <property type="molecule type" value="Genomic_DNA"/>
</dbReference>
<organism evidence="1 2">
    <name type="scientific">Tribonema minus</name>
    <dbReference type="NCBI Taxonomy" id="303371"/>
    <lineage>
        <taxon>Eukaryota</taxon>
        <taxon>Sar</taxon>
        <taxon>Stramenopiles</taxon>
        <taxon>Ochrophyta</taxon>
        <taxon>PX clade</taxon>
        <taxon>Xanthophyceae</taxon>
        <taxon>Tribonematales</taxon>
        <taxon>Tribonemataceae</taxon>
        <taxon>Tribonema</taxon>
    </lineage>
</organism>
<evidence type="ECO:0000313" key="2">
    <source>
        <dbReference type="Proteomes" id="UP000664859"/>
    </source>
</evidence>
<proteinExistence type="predicted"/>
<dbReference type="AlphaFoldDB" id="A0A835ZCJ5"/>
<feature type="non-terminal residue" evidence="1">
    <location>
        <position position="1"/>
    </location>
</feature>
<dbReference type="OrthoDB" id="10582001at2759"/>
<accession>A0A835ZCJ5</accession>
<comment type="caution">
    <text evidence="1">The sequence shown here is derived from an EMBL/GenBank/DDBJ whole genome shotgun (WGS) entry which is preliminary data.</text>
</comment>
<dbReference type="Gene3D" id="2.60.120.260">
    <property type="entry name" value="Galactose-binding domain-like"/>
    <property type="match status" value="1"/>
</dbReference>
<evidence type="ECO:0000313" key="1">
    <source>
        <dbReference type="EMBL" id="KAG5186483.1"/>
    </source>
</evidence>
<feature type="non-terminal residue" evidence="1">
    <location>
        <position position="140"/>
    </location>
</feature>
<gene>
    <name evidence="1" type="ORF">JKP88DRAFT_138091</name>
</gene>
<protein>
    <submittedName>
        <fullName evidence="1">Uncharacterized protein</fullName>
    </submittedName>
</protein>
<keyword evidence="2" id="KW-1185">Reference proteome</keyword>